<organism evidence="14 15">
    <name type="scientific">Steinernema carpocapsae</name>
    <name type="common">Entomopathogenic nematode</name>
    <dbReference type="NCBI Taxonomy" id="34508"/>
    <lineage>
        <taxon>Eukaryota</taxon>
        <taxon>Metazoa</taxon>
        <taxon>Ecdysozoa</taxon>
        <taxon>Nematoda</taxon>
        <taxon>Chromadorea</taxon>
        <taxon>Rhabditida</taxon>
        <taxon>Tylenchina</taxon>
        <taxon>Panagrolaimomorpha</taxon>
        <taxon>Strongyloidoidea</taxon>
        <taxon>Steinernematidae</taxon>
        <taxon>Steinernema</taxon>
    </lineage>
</organism>
<evidence type="ECO:0000256" key="7">
    <source>
        <dbReference type="ARBA" id="ARBA00022807"/>
    </source>
</evidence>
<evidence type="ECO:0000256" key="8">
    <source>
        <dbReference type="ARBA" id="ARBA00023145"/>
    </source>
</evidence>
<dbReference type="STRING" id="34508.A0A4U5MJJ8"/>
<gene>
    <name evidence="14" type="ORF">L596_021595</name>
</gene>
<keyword evidence="7" id="KW-0788">Thiol protease</keyword>
<keyword evidence="8" id="KW-0865">Zymogen</keyword>
<feature type="compositionally biased region" description="Basic and acidic residues" evidence="11">
    <location>
        <begin position="61"/>
        <end position="72"/>
    </location>
</feature>
<comment type="catalytic activity">
    <reaction evidence="1">
        <text>Release of C-terminal amino acid residues with broad specificity, but lacks action on C-terminal proline. Shows weak endopeptidase activity.</text>
        <dbReference type="EC" id="3.4.18.1"/>
    </reaction>
</comment>
<evidence type="ECO:0000256" key="3">
    <source>
        <dbReference type="ARBA" id="ARBA00012516"/>
    </source>
</evidence>
<dbReference type="Proteomes" id="UP000298663">
    <property type="component" value="Unassembled WGS sequence"/>
</dbReference>
<dbReference type="PANTHER" id="PTHR12411">
    <property type="entry name" value="CYSTEINE PROTEASE FAMILY C1-RELATED"/>
    <property type="match status" value="1"/>
</dbReference>
<evidence type="ECO:0000256" key="11">
    <source>
        <dbReference type="SAM" id="MobiDB-lite"/>
    </source>
</evidence>
<sequence length="369" mass="42456">MNARWALFALLLVVVLFASEARRTQARLPNSLLNIFVSQVFGKSDSDEDDNIRQPTYTRRRAMELEREKNSDESDEENQEDEEPSYRLRKLRRPCLIKRKNRRYNFVKTYPRPWEHAGFEASIPAEWDWRNVSGVNYCSPNRNQHIPVYCGSCWVFGSTGALNDRFNVARKNRWPQIMVSPQEIIACNGKGTCKGGDVADVYEHAKKEGLVEEGCNNYKAVDEQCTAYTRCGSCWPGNCFSIQNYTRFRIKDWGQVSGRENMMAEIHHRGPIACAIGATPKFDMNYTGGVYQEKSNLTSNHIVSVSGWGMDKETNTEFWIVRNSWGEAWGERGWFRIVTSKYLNGQGNDYNMGIETDCYYADPDISNLD</sequence>
<dbReference type="OrthoDB" id="190265at2759"/>
<keyword evidence="9" id="KW-1015">Disulfide bond</keyword>
<dbReference type="GO" id="GO:0016807">
    <property type="term" value="F:cysteine-type carboxypeptidase activity"/>
    <property type="evidence" value="ECO:0007669"/>
    <property type="project" value="UniProtKB-EC"/>
</dbReference>
<keyword evidence="15" id="KW-1185">Reference proteome</keyword>
<dbReference type="SMART" id="SM00645">
    <property type="entry name" value="Pept_C1"/>
    <property type="match status" value="1"/>
</dbReference>
<evidence type="ECO:0000256" key="2">
    <source>
        <dbReference type="ARBA" id="ARBA00008455"/>
    </source>
</evidence>
<accession>A0A4U5MJJ8</accession>
<dbReference type="GO" id="GO:0006508">
    <property type="term" value="P:proteolysis"/>
    <property type="evidence" value="ECO:0007669"/>
    <property type="project" value="UniProtKB-KW"/>
</dbReference>
<dbReference type="EMBL" id="AZBU02000007">
    <property type="protein sequence ID" value="TKR69432.1"/>
    <property type="molecule type" value="Genomic_DNA"/>
</dbReference>
<keyword evidence="10" id="KW-0325">Glycoprotein</keyword>
<proteinExistence type="inferred from homology"/>
<dbReference type="Gene3D" id="3.90.70.10">
    <property type="entry name" value="Cysteine proteinases"/>
    <property type="match status" value="1"/>
</dbReference>
<dbReference type="InterPro" id="IPR033157">
    <property type="entry name" value="CTSZ"/>
</dbReference>
<keyword evidence="4" id="KW-0645">Protease</keyword>
<evidence type="ECO:0000313" key="15">
    <source>
        <dbReference type="Proteomes" id="UP000298663"/>
    </source>
</evidence>
<dbReference type="InterPro" id="IPR038765">
    <property type="entry name" value="Papain-like_cys_pep_sf"/>
</dbReference>
<keyword evidence="6" id="KW-0378">Hydrolase</keyword>
<protein>
    <recommendedName>
        <fullName evidence="3">cathepsin X</fullName>
        <ecNumber evidence="3">3.4.18.1</ecNumber>
    </recommendedName>
</protein>
<dbReference type="Pfam" id="PF00112">
    <property type="entry name" value="Peptidase_C1"/>
    <property type="match status" value="1"/>
</dbReference>
<evidence type="ECO:0000313" key="14">
    <source>
        <dbReference type="EMBL" id="TKR69432.1"/>
    </source>
</evidence>
<evidence type="ECO:0000256" key="9">
    <source>
        <dbReference type="ARBA" id="ARBA00023157"/>
    </source>
</evidence>
<dbReference type="EC" id="3.4.18.1" evidence="3"/>
<dbReference type="InterPro" id="IPR025661">
    <property type="entry name" value="Pept_asp_AS"/>
</dbReference>
<reference evidence="14 15" key="2">
    <citation type="journal article" date="2019" name="G3 (Bethesda)">
        <title>Hybrid Assembly of the Genome of the Entomopathogenic Nematode Steinernema carpocapsae Identifies the X-Chromosome.</title>
        <authorList>
            <person name="Serra L."/>
            <person name="Macchietto M."/>
            <person name="Macias-Munoz A."/>
            <person name="McGill C.J."/>
            <person name="Rodriguez I.M."/>
            <person name="Rodriguez B."/>
            <person name="Murad R."/>
            <person name="Mortazavi A."/>
        </authorList>
    </citation>
    <scope>NUCLEOTIDE SEQUENCE [LARGE SCALE GENOMIC DNA]</scope>
    <source>
        <strain evidence="14 15">ALL</strain>
    </source>
</reference>
<name>A0A4U5MJJ8_STECR</name>
<evidence type="ECO:0000256" key="5">
    <source>
        <dbReference type="ARBA" id="ARBA00022729"/>
    </source>
</evidence>
<dbReference type="SUPFAM" id="SSF54001">
    <property type="entry name" value="Cysteine proteinases"/>
    <property type="match status" value="1"/>
</dbReference>
<dbReference type="PRINTS" id="PR00705">
    <property type="entry name" value="PAPAIN"/>
</dbReference>
<feature type="compositionally biased region" description="Acidic residues" evidence="11">
    <location>
        <begin position="73"/>
        <end position="83"/>
    </location>
</feature>
<comment type="similarity">
    <text evidence="2">Belongs to the peptidase C1 family.</text>
</comment>
<evidence type="ECO:0000259" key="13">
    <source>
        <dbReference type="SMART" id="SM00645"/>
    </source>
</evidence>
<keyword evidence="5 12" id="KW-0732">Signal</keyword>
<feature type="domain" description="Peptidase C1A papain C-terminal" evidence="13">
    <location>
        <begin position="123"/>
        <end position="362"/>
    </location>
</feature>
<evidence type="ECO:0000256" key="12">
    <source>
        <dbReference type="SAM" id="SignalP"/>
    </source>
</evidence>
<feature type="chain" id="PRO_5020660552" description="cathepsin X" evidence="12">
    <location>
        <begin position="22"/>
        <end position="369"/>
    </location>
</feature>
<evidence type="ECO:0000256" key="6">
    <source>
        <dbReference type="ARBA" id="ARBA00022801"/>
    </source>
</evidence>
<dbReference type="AlphaFoldDB" id="A0A4U5MJJ8"/>
<comment type="caution">
    <text evidence="14">The sequence shown here is derived from an EMBL/GenBank/DDBJ whole genome shotgun (WGS) entry which is preliminary data.</text>
</comment>
<dbReference type="CDD" id="cd02698">
    <property type="entry name" value="Peptidase_C1A_CathepsinX"/>
    <property type="match status" value="1"/>
</dbReference>
<reference evidence="14 15" key="1">
    <citation type="journal article" date="2015" name="Genome Biol.">
        <title>Comparative genomics of Steinernema reveals deeply conserved gene regulatory networks.</title>
        <authorList>
            <person name="Dillman A.R."/>
            <person name="Macchietto M."/>
            <person name="Porter C.F."/>
            <person name="Rogers A."/>
            <person name="Williams B."/>
            <person name="Antoshechkin I."/>
            <person name="Lee M.M."/>
            <person name="Goodwin Z."/>
            <person name="Lu X."/>
            <person name="Lewis E.E."/>
            <person name="Goodrich-Blair H."/>
            <person name="Stock S.P."/>
            <person name="Adams B.J."/>
            <person name="Sternberg P.W."/>
            <person name="Mortazavi A."/>
        </authorList>
    </citation>
    <scope>NUCLEOTIDE SEQUENCE [LARGE SCALE GENOMIC DNA]</scope>
    <source>
        <strain evidence="14 15">ALL</strain>
    </source>
</reference>
<evidence type="ECO:0000256" key="10">
    <source>
        <dbReference type="ARBA" id="ARBA00023180"/>
    </source>
</evidence>
<dbReference type="FunFam" id="3.90.70.10:FF:000158">
    <property type="entry name" value="CathePsin Z"/>
    <property type="match status" value="1"/>
</dbReference>
<feature type="region of interest" description="Disordered" evidence="11">
    <location>
        <begin position="43"/>
        <end position="85"/>
    </location>
</feature>
<feature type="signal peptide" evidence="12">
    <location>
        <begin position="1"/>
        <end position="21"/>
    </location>
</feature>
<dbReference type="InterPro" id="IPR013128">
    <property type="entry name" value="Peptidase_C1A"/>
</dbReference>
<evidence type="ECO:0000256" key="1">
    <source>
        <dbReference type="ARBA" id="ARBA00001594"/>
    </source>
</evidence>
<dbReference type="InterPro" id="IPR000668">
    <property type="entry name" value="Peptidase_C1A_C"/>
</dbReference>
<dbReference type="PROSITE" id="PS00640">
    <property type="entry name" value="THIOL_PROTEASE_ASN"/>
    <property type="match status" value="1"/>
</dbReference>
<evidence type="ECO:0000256" key="4">
    <source>
        <dbReference type="ARBA" id="ARBA00022670"/>
    </source>
</evidence>